<comment type="caution">
    <text evidence="8">Lacks conserved residue(s) required for the propagation of feature annotation.</text>
</comment>
<dbReference type="HAMAP" id="MF_00208">
    <property type="entry name" value="MurE"/>
    <property type="match status" value="1"/>
</dbReference>
<dbReference type="Pfam" id="PF02875">
    <property type="entry name" value="Mur_ligase_C"/>
    <property type="match status" value="1"/>
</dbReference>
<dbReference type="Pfam" id="PF01225">
    <property type="entry name" value="Mur_ligase"/>
    <property type="match status" value="1"/>
</dbReference>
<dbReference type="EC" id="6.3.2.13" evidence="8"/>
<feature type="binding site" evidence="8">
    <location>
        <position position="459"/>
    </location>
    <ligand>
        <name>meso-2,6-diaminopimelate</name>
        <dbReference type="ChEBI" id="CHEBI:57791"/>
    </ligand>
</feature>
<dbReference type="InterPro" id="IPR035911">
    <property type="entry name" value="MurE/MurF_N"/>
</dbReference>
<evidence type="ECO:0000256" key="8">
    <source>
        <dbReference type="HAMAP-Rule" id="MF_00208"/>
    </source>
</evidence>
<name>V7HWG7_9LACO</name>
<feature type="domain" description="Mur ligase C-terminal" evidence="11">
    <location>
        <begin position="335"/>
        <end position="461"/>
    </location>
</feature>
<dbReference type="UniPathway" id="UPA00219"/>
<comment type="function">
    <text evidence="8">Catalyzes the addition of meso-diaminopimelic acid to the nucleotide precursor UDP-N-acetylmuramoyl-L-alanyl-D-glutamate (UMAG) in the biosynthesis of bacterial cell-wall peptidoglycan.</text>
</comment>
<dbReference type="GO" id="GO:0009252">
    <property type="term" value="P:peptidoglycan biosynthetic process"/>
    <property type="evidence" value="ECO:0007669"/>
    <property type="project" value="UniProtKB-UniRule"/>
</dbReference>
<dbReference type="Gene3D" id="3.40.1390.10">
    <property type="entry name" value="MurE/MurF, N-terminal domain"/>
    <property type="match status" value="1"/>
</dbReference>
<comment type="subcellular location">
    <subcellularLocation>
        <location evidence="8 9">Cytoplasm</location>
    </subcellularLocation>
</comment>
<keyword evidence="8" id="KW-0067">ATP-binding</keyword>
<feature type="domain" description="Mur ligase central" evidence="12">
    <location>
        <begin position="110"/>
        <end position="311"/>
    </location>
</feature>
<dbReference type="NCBIfam" id="TIGR01085">
    <property type="entry name" value="murE"/>
    <property type="match status" value="1"/>
</dbReference>
<evidence type="ECO:0000313" key="13">
    <source>
        <dbReference type="EMBL" id="ETA74599.1"/>
    </source>
</evidence>
<dbReference type="InterPro" id="IPR013221">
    <property type="entry name" value="Mur_ligase_cen"/>
</dbReference>
<dbReference type="SUPFAM" id="SSF63418">
    <property type="entry name" value="MurE/MurF N-terminal domain"/>
    <property type="match status" value="1"/>
</dbReference>
<dbReference type="RefSeq" id="WP_023859187.1">
    <property type="nucleotide sequence ID" value="NZ_AWWH01000063.1"/>
</dbReference>
<dbReference type="InterPro" id="IPR036565">
    <property type="entry name" value="Mur-like_cat_sf"/>
</dbReference>
<feature type="binding site" evidence="8">
    <location>
        <position position="189"/>
    </location>
    <ligand>
        <name>UDP-N-acetyl-alpha-D-muramoyl-L-alanyl-D-glutamate</name>
        <dbReference type="ChEBI" id="CHEBI:83900"/>
    </ligand>
</feature>
<dbReference type="Gene3D" id="3.40.1190.10">
    <property type="entry name" value="Mur-like, catalytic domain"/>
    <property type="match status" value="1"/>
</dbReference>
<dbReference type="PANTHER" id="PTHR23135:SF4">
    <property type="entry name" value="UDP-N-ACETYLMURAMOYL-L-ALANYL-D-GLUTAMATE--2,6-DIAMINOPIMELATE LIGASE MURE HOMOLOG, CHLOROPLASTIC"/>
    <property type="match status" value="1"/>
</dbReference>
<dbReference type="SUPFAM" id="SSF53623">
    <property type="entry name" value="MurD-like peptide ligases, catalytic domain"/>
    <property type="match status" value="1"/>
</dbReference>
<feature type="binding site" evidence="8">
    <location>
        <begin position="112"/>
        <end position="118"/>
    </location>
    <ligand>
        <name>ATP</name>
        <dbReference type="ChEBI" id="CHEBI:30616"/>
    </ligand>
</feature>
<dbReference type="GO" id="GO:0005737">
    <property type="term" value="C:cytoplasm"/>
    <property type="evidence" value="ECO:0007669"/>
    <property type="project" value="UniProtKB-SubCell"/>
</dbReference>
<keyword evidence="8" id="KW-0963">Cytoplasm</keyword>
<dbReference type="InterPro" id="IPR036615">
    <property type="entry name" value="Mur_ligase_C_dom_sf"/>
</dbReference>
<dbReference type="InterPro" id="IPR000713">
    <property type="entry name" value="Mur_ligase_N"/>
</dbReference>
<dbReference type="InterPro" id="IPR005761">
    <property type="entry name" value="UDP-N-AcMur-Glu-dNH2Pim_ligase"/>
</dbReference>
<keyword evidence="5 8" id="KW-0573">Peptidoglycan synthesis</keyword>
<feature type="short sequence motif" description="Meso-diaminopimelate recognition motif" evidence="8">
    <location>
        <begin position="408"/>
        <end position="411"/>
    </location>
</feature>
<evidence type="ECO:0000256" key="5">
    <source>
        <dbReference type="ARBA" id="ARBA00022984"/>
    </source>
</evidence>
<evidence type="ECO:0000313" key="14">
    <source>
        <dbReference type="Proteomes" id="UP000018559"/>
    </source>
</evidence>
<comment type="pathway">
    <text evidence="1 8 9">Cell wall biogenesis; peptidoglycan biosynthesis.</text>
</comment>
<keyword evidence="8" id="KW-0547">Nucleotide-binding</keyword>
<feature type="domain" description="Mur ligase N-terminal catalytic" evidence="10">
    <location>
        <begin position="34"/>
        <end position="98"/>
    </location>
</feature>
<feature type="binding site" evidence="8">
    <location>
        <position position="384"/>
    </location>
    <ligand>
        <name>meso-2,6-diaminopimelate</name>
        <dbReference type="ChEBI" id="CHEBI:57791"/>
    </ligand>
</feature>
<keyword evidence="4 8" id="KW-0133">Cell shape</keyword>
<dbReference type="EMBL" id="AWWH01000063">
    <property type="protein sequence ID" value="ETA74599.1"/>
    <property type="molecule type" value="Genomic_DNA"/>
</dbReference>
<sequence>MNAQTLINSLNYRRISLPADQDLDFEVSLVSQNTHELIPNSVFIAISGFKTDGHDLVTQAINQGARLIVAQKPLQVKVPVVYVRDTRRAMATLSAIFYDHPSQKLHLTGVTGTNGKTTVTHLLDAIYRYHHIKTGLVGTMYHKVDNQYLKAINTTPANHKLQKLFAQMVEAKVQAVSMEVSSVALVQGRTWEADFNTAIFTNFSQDHLDYHQNMAEYAHAKSLLFSQLGNLQKGKTAIINQDDTLADFIITSTEAQILTYGINTDADFQATKLHHHAQGTDFTLQALGQSYAVYLPLVGTHNVYNALAAIAGAYVYGLDLKTIIAALKTVTGVKGRLQLVTGPHEINAFVDYAHTPAALANTLQTLKPLTQSRIITVFGCGGNRDADKRPKMTQIAQKYSDLVILTTDNPRQENPADIILDMLRGLDDLSQIEIELDRRQAIRKAVALAHPGDVILLAGKGHENHQIIGDTITKFDDVAEVQAAFTCN</sequence>
<evidence type="ECO:0000256" key="3">
    <source>
        <dbReference type="ARBA" id="ARBA00022618"/>
    </source>
</evidence>
<dbReference type="Gene3D" id="3.90.190.20">
    <property type="entry name" value="Mur ligase, C-terminal domain"/>
    <property type="match status" value="1"/>
</dbReference>
<keyword evidence="14" id="KW-1185">Reference proteome</keyword>
<evidence type="ECO:0000259" key="12">
    <source>
        <dbReference type="Pfam" id="PF08245"/>
    </source>
</evidence>
<dbReference type="AlphaFoldDB" id="V7HWG7"/>
<evidence type="ECO:0000256" key="2">
    <source>
        <dbReference type="ARBA" id="ARBA00005898"/>
    </source>
</evidence>
<dbReference type="PATRIC" id="fig|1392007.3.peg.587"/>
<accession>V7HWG7</accession>
<evidence type="ECO:0000259" key="10">
    <source>
        <dbReference type="Pfam" id="PF01225"/>
    </source>
</evidence>
<comment type="caution">
    <text evidence="13">The sequence shown here is derived from an EMBL/GenBank/DDBJ whole genome shotgun (WGS) entry which is preliminary data.</text>
</comment>
<keyword evidence="3 8" id="KW-0132">Cell division</keyword>
<comment type="similarity">
    <text evidence="2 8">Belongs to the MurCDEF family. MurE subfamily.</text>
</comment>
<keyword evidence="8 13" id="KW-0436">Ligase</keyword>
<protein>
    <recommendedName>
        <fullName evidence="8">UDP-N-acetylmuramoyl-L-alanyl-D-glutamate--2,6-diaminopimelate ligase</fullName>
        <ecNumber evidence="8">6.3.2.13</ecNumber>
    </recommendedName>
    <alternativeName>
        <fullName evidence="8">Meso-A2pm-adding enzyme</fullName>
    </alternativeName>
    <alternativeName>
        <fullName evidence="8">Meso-diaminopimelate-adding enzyme</fullName>
    </alternativeName>
    <alternativeName>
        <fullName evidence="8">UDP-MurNAc-L-Ala-D-Glu:meso-diaminopimelate ligase</fullName>
    </alternativeName>
    <alternativeName>
        <fullName evidence="8">UDP-MurNAc-tripeptide synthetase</fullName>
    </alternativeName>
    <alternativeName>
        <fullName evidence="8">UDP-N-acetylmuramyl-tripeptide synthetase</fullName>
    </alternativeName>
</protein>
<dbReference type="GO" id="GO:0008765">
    <property type="term" value="F:UDP-N-acetylmuramoylalanyl-D-glutamate-2,6-diaminopimelate ligase activity"/>
    <property type="evidence" value="ECO:0007669"/>
    <property type="project" value="UniProtKB-UniRule"/>
</dbReference>
<dbReference type="NCBIfam" id="NF001124">
    <property type="entry name" value="PRK00139.1-2"/>
    <property type="match status" value="1"/>
</dbReference>
<gene>
    <name evidence="8" type="primary">murE</name>
    <name evidence="13" type="ORF">LEQ_1619</name>
</gene>
<proteinExistence type="inferred from homology"/>
<dbReference type="InterPro" id="IPR004101">
    <property type="entry name" value="Mur_ligase_C"/>
</dbReference>
<dbReference type="GO" id="GO:0071555">
    <property type="term" value="P:cell wall organization"/>
    <property type="evidence" value="ECO:0007669"/>
    <property type="project" value="UniProtKB-KW"/>
</dbReference>
<evidence type="ECO:0000256" key="7">
    <source>
        <dbReference type="ARBA" id="ARBA00023316"/>
    </source>
</evidence>
<dbReference type="GO" id="GO:0000287">
    <property type="term" value="F:magnesium ion binding"/>
    <property type="evidence" value="ECO:0007669"/>
    <property type="project" value="UniProtKB-UniRule"/>
</dbReference>
<dbReference type="GO" id="GO:0008360">
    <property type="term" value="P:regulation of cell shape"/>
    <property type="evidence" value="ECO:0007669"/>
    <property type="project" value="UniProtKB-KW"/>
</dbReference>
<feature type="modified residue" description="N6-carboxylysine" evidence="8">
    <location>
        <position position="221"/>
    </location>
</feature>
<reference evidence="13 14" key="1">
    <citation type="journal article" date="2014" name="Genome Announc.">
        <title>The Genome of the Predominant Equine Lactobacillus Species, Lactobacillus equi, Is Reflective of Its Lifestyle Adaptations to an Herbivorous Host.</title>
        <authorList>
            <person name="O'Donnell M.M."/>
            <person name="Harris H.M."/>
            <person name="O'Toole P.W."/>
            <person name="Ross R.P."/>
        </authorList>
    </citation>
    <scope>NUCLEOTIDE SEQUENCE [LARGE SCALE GENOMIC DNA]</scope>
    <source>
        <strain evidence="13 14">DPC 6820</strain>
    </source>
</reference>
<feature type="binding site" evidence="8">
    <location>
        <begin position="154"/>
        <end position="155"/>
    </location>
    <ligand>
        <name>UDP-N-acetyl-alpha-D-muramoyl-L-alanyl-D-glutamate</name>
        <dbReference type="ChEBI" id="CHEBI:83900"/>
    </ligand>
</feature>
<feature type="binding site" evidence="8">
    <location>
        <position position="34"/>
    </location>
    <ligand>
        <name>UDP-N-acetyl-alpha-D-muramoyl-L-alanyl-D-glutamate</name>
        <dbReference type="ChEBI" id="CHEBI:83900"/>
    </ligand>
</feature>
<feature type="binding site" evidence="8">
    <location>
        <position position="463"/>
    </location>
    <ligand>
        <name>meso-2,6-diaminopimelate</name>
        <dbReference type="ChEBI" id="CHEBI:57791"/>
    </ligand>
</feature>
<comment type="PTM">
    <text evidence="8">Carboxylation is probably crucial for Mg(2+) binding and, consequently, for the gamma-phosphate positioning of ATP.</text>
</comment>
<dbReference type="Pfam" id="PF08245">
    <property type="entry name" value="Mur_ligase_M"/>
    <property type="match status" value="1"/>
</dbReference>
<dbReference type="NCBIfam" id="NF001126">
    <property type="entry name" value="PRK00139.1-4"/>
    <property type="match status" value="1"/>
</dbReference>
<dbReference type="GO" id="GO:0051301">
    <property type="term" value="P:cell division"/>
    <property type="evidence" value="ECO:0007669"/>
    <property type="project" value="UniProtKB-KW"/>
</dbReference>
<keyword evidence="6 8" id="KW-0131">Cell cycle</keyword>
<keyword evidence="7 8" id="KW-0961">Cell wall biogenesis/degradation</keyword>
<evidence type="ECO:0000256" key="9">
    <source>
        <dbReference type="RuleBase" id="RU004135"/>
    </source>
</evidence>
<feature type="binding site" evidence="8">
    <location>
        <position position="153"/>
    </location>
    <ligand>
        <name>UDP-N-acetyl-alpha-D-muramoyl-L-alanyl-D-glutamate</name>
        <dbReference type="ChEBI" id="CHEBI:83900"/>
    </ligand>
</feature>
<feature type="binding site" evidence="8">
    <location>
        <position position="187"/>
    </location>
    <ligand>
        <name>UDP-N-acetyl-alpha-D-muramoyl-L-alanyl-D-glutamate</name>
        <dbReference type="ChEBI" id="CHEBI:83900"/>
    </ligand>
</feature>
<evidence type="ECO:0000256" key="1">
    <source>
        <dbReference type="ARBA" id="ARBA00004752"/>
    </source>
</evidence>
<organism evidence="13 14">
    <name type="scientific">Ligilactobacillus equi DPC 6820</name>
    <dbReference type="NCBI Taxonomy" id="1392007"/>
    <lineage>
        <taxon>Bacteria</taxon>
        <taxon>Bacillati</taxon>
        <taxon>Bacillota</taxon>
        <taxon>Bacilli</taxon>
        <taxon>Lactobacillales</taxon>
        <taxon>Lactobacillaceae</taxon>
        <taxon>Ligilactobacillus</taxon>
    </lineage>
</organism>
<dbReference type="GO" id="GO:0005524">
    <property type="term" value="F:ATP binding"/>
    <property type="evidence" value="ECO:0007669"/>
    <property type="project" value="UniProtKB-UniRule"/>
</dbReference>
<dbReference type="Proteomes" id="UP000018559">
    <property type="component" value="Unassembled WGS sequence"/>
</dbReference>
<evidence type="ECO:0000256" key="4">
    <source>
        <dbReference type="ARBA" id="ARBA00022960"/>
    </source>
</evidence>
<dbReference type="SUPFAM" id="SSF53244">
    <property type="entry name" value="MurD-like peptide ligases, peptide-binding domain"/>
    <property type="match status" value="1"/>
</dbReference>
<comment type="catalytic activity">
    <reaction evidence="8">
        <text>UDP-N-acetyl-alpha-D-muramoyl-L-alanyl-D-glutamate + meso-2,6-diaminopimelate + ATP = UDP-N-acetyl-alpha-D-muramoyl-L-alanyl-gamma-D-glutamyl-meso-2,6-diaminopimelate + ADP + phosphate + H(+)</text>
        <dbReference type="Rhea" id="RHEA:23676"/>
        <dbReference type="ChEBI" id="CHEBI:15378"/>
        <dbReference type="ChEBI" id="CHEBI:30616"/>
        <dbReference type="ChEBI" id="CHEBI:43474"/>
        <dbReference type="ChEBI" id="CHEBI:57791"/>
        <dbReference type="ChEBI" id="CHEBI:83900"/>
        <dbReference type="ChEBI" id="CHEBI:83905"/>
        <dbReference type="ChEBI" id="CHEBI:456216"/>
        <dbReference type="EC" id="6.3.2.13"/>
    </reaction>
</comment>
<evidence type="ECO:0000256" key="6">
    <source>
        <dbReference type="ARBA" id="ARBA00023306"/>
    </source>
</evidence>
<comment type="cofactor">
    <cofactor evidence="8">
        <name>Mg(2+)</name>
        <dbReference type="ChEBI" id="CHEBI:18420"/>
    </cofactor>
</comment>
<evidence type="ECO:0000259" key="11">
    <source>
        <dbReference type="Pfam" id="PF02875"/>
    </source>
</evidence>
<feature type="binding site" evidence="8">
    <location>
        <begin position="408"/>
        <end position="411"/>
    </location>
    <ligand>
        <name>meso-2,6-diaminopimelate</name>
        <dbReference type="ChEBI" id="CHEBI:57791"/>
    </ligand>
</feature>
<feature type="binding site" evidence="8">
    <location>
        <position position="181"/>
    </location>
    <ligand>
        <name>UDP-N-acetyl-alpha-D-muramoyl-L-alanyl-D-glutamate</name>
        <dbReference type="ChEBI" id="CHEBI:83900"/>
    </ligand>
</feature>
<keyword evidence="8" id="KW-0460">Magnesium</keyword>
<dbReference type="PANTHER" id="PTHR23135">
    <property type="entry name" value="MUR LIGASE FAMILY MEMBER"/>
    <property type="match status" value="1"/>
</dbReference>